<protein>
    <submittedName>
        <fullName evidence="1">Uncharacterized protein</fullName>
    </submittedName>
</protein>
<evidence type="ECO:0000313" key="2">
    <source>
        <dbReference type="Proteomes" id="UP000648187"/>
    </source>
</evidence>
<reference evidence="1" key="1">
    <citation type="submission" date="2020-08" db="EMBL/GenBank/DDBJ databases">
        <title>Spodoptera exigua strain:BAW_Kor-Di-RS1 Genome sequencing and assembly.</title>
        <authorList>
            <person name="Kim J."/>
            <person name="Nam H.Y."/>
            <person name="Kwon M."/>
            <person name="Choi J.H."/>
            <person name="Cho S.R."/>
            <person name="Kim G.-H."/>
        </authorList>
    </citation>
    <scope>NUCLEOTIDE SEQUENCE</scope>
    <source>
        <strain evidence="1">BAW_Kor-Di-RS1</strain>
        <tissue evidence="1">Whole-body</tissue>
    </source>
</reference>
<accession>A0A835GNE2</accession>
<proteinExistence type="predicted"/>
<organism evidence="1 2">
    <name type="scientific">Spodoptera exigua</name>
    <name type="common">Beet armyworm</name>
    <name type="synonym">Noctua fulgens</name>
    <dbReference type="NCBI Taxonomy" id="7107"/>
    <lineage>
        <taxon>Eukaryota</taxon>
        <taxon>Metazoa</taxon>
        <taxon>Ecdysozoa</taxon>
        <taxon>Arthropoda</taxon>
        <taxon>Hexapoda</taxon>
        <taxon>Insecta</taxon>
        <taxon>Pterygota</taxon>
        <taxon>Neoptera</taxon>
        <taxon>Endopterygota</taxon>
        <taxon>Lepidoptera</taxon>
        <taxon>Glossata</taxon>
        <taxon>Ditrysia</taxon>
        <taxon>Noctuoidea</taxon>
        <taxon>Noctuidae</taxon>
        <taxon>Amphipyrinae</taxon>
        <taxon>Spodoptera</taxon>
    </lineage>
</organism>
<comment type="caution">
    <text evidence="1">The sequence shown here is derived from an EMBL/GenBank/DDBJ whole genome shotgun (WGS) entry which is preliminary data.</text>
</comment>
<keyword evidence="2" id="KW-1185">Reference proteome</keyword>
<dbReference type="AlphaFoldDB" id="A0A835GNE2"/>
<dbReference type="Proteomes" id="UP000648187">
    <property type="component" value="Unassembled WGS sequence"/>
</dbReference>
<name>A0A835GNE2_SPOEX</name>
<sequence>MSQVSYKGRAEGDSITLRSALENIQRLVPIAPEKSFAERIPLSHEMRCMLTDLLDNVVKLSRSNRKESQETRREIRGICEERMEVTLDAKHIVECIFDLATKAKVLPVKEHKYHHFMTKIYTDALQRTKEPIHATDCPKELPEAIRRKAEEEALKIHGAICLCDVDVTGSPSNPQFDVVSLPDEEKKKLLPSELREYEELKKCKCDHEAKADPEEPPVDDAMTEYTGVTDYSAFTYTDEVGEYDEEED</sequence>
<evidence type="ECO:0000313" key="1">
    <source>
        <dbReference type="EMBL" id="KAF9419577.1"/>
    </source>
</evidence>
<dbReference type="EMBL" id="JACKWZ010000041">
    <property type="protein sequence ID" value="KAF9419577.1"/>
    <property type="molecule type" value="Genomic_DNA"/>
</dbReference>
<gene>
    <name evidence="1" type="ORF">HW555_003855</name>
</gene>